<dbReference type="NCBIfam" id="TIGR00512">
    <property type="entry name" value="salvage_mtnA"/>
    <property type="match status" value="1"/>
</dbReference>
<gene>
    <name evidence="4" type="primary">mtnA</name>
    <name evidence="4" type="ORF">XM38_024390</name>
</gene>
<protein>
    <submittedName>
        <fullName evidence="4">Methylthioribose-1-phosphate isomerase</fullName>
        <ecNumber evidence="4">5.3.1.23</ecNumber>
    </submittedName>
</protein>
<dbReference type="AlphaFoldDB" id="A0A1Z3HMW8"/>
<dbReference type="InterPro" id="IPR042529">
    <property type="entry name" value="IF_2B-like_C"/>
</dbReference>
<dbReference type="OrthoDB" id="9803436at2"/>
<dbReference type="KEGG" id="hhg:XM38_024390"/>
<dbReference type="Proteomes" id="UP000191901">
    <property type="component" value="Chromosome"/>
</dbReference>
<dbReference type="GO" id="GO:0046523">
    <property type="term" value="F:S-methyl-5-thioribose-1-phosphate isomerase activity"/>
    <property type="evidence" value="ECO:0007669"/>
    <property type="project" value="UniProtKB-EC"/>
</dbReference>
<dbReference type="InterPro" id="IPR011559">
    <property type="entry name" value="Initiation_fac_2B_a/b/d"/>
</dbReference>
<keyword evidence="1 4" id="KW-0413">Isomerase</keyword>
<dbReference type="Gene3D" id="1.20.120.420">
    <property type="entry name" value="translation initiation factor eif-2b, domain 1"/>
    <property type="match status" value="1"/>
</dbReference>
<dbReference type="InterPro" id="IPR000649">
    <property type="entry name" value="IF-2B-related"/>
</dbReference>
<dbReference type="FunFam" id="3.40.50.10470:FF:000006">
    <property type="entry name" value="Methylthioribose-1-phosphate isomerase"/>
    <property type="match status" value="1"/>
</dbReference>
<dbReference type="Gene3D" id="3.40.50.10470">
    <property type="entry name" value="Translation initiation factor eif-2b, domain 2"/>
    <property type="match status" value="1"/>
</dbReference>
<proteinExistence type="inferred from homology"/>
<dbReference type="RefSeq" id="WP_088429921.1">
    <property type="nucleotide sequence ID" value="NZ_CP021983.2"/>
</dbReference>
<evidence type="ECO:0000313" key="4">
    <source>
        <dbReference type="EMBL" id="ASC71487.1"/>
    </source>
</evidence>
<organism evidence="4 5">
    <name type="scientific">Halomicronema hongdechloris C2206</name>
    <dbReference type="NCBI Taxonomy" id="1641165"/>
    <lineage>
        <taxon>Bacteria</taxon>
        <taxon>Bacillati</taxon>
        <taxon>Cyanobacteriota</taxon>
        <taxon>Cyanophyceae</taxon>
        <taxon>Nodosilineales</taxon>
        <taxon>Nodosilineaceae</taxon>
        <taxon>Halomicronema</taxon>
    </lineage>
</organism>
<sequence length="353" mass="37781">MVDSVDTHVYPVVWQTDHVLLVDQNKLPEEYTVVSISRCDDMMTAIRSRIVAGESAIGIAAAYGVYLGASEMRMEDRQAFLERLEAVAEQLRSLRPDKTSLQRAMERMMQVAIQTPGSVESIRERLLQTAQAMQTEDLHIGHAIGDHGLAILPSTPDQLTLFTHCNHGALATAGYGTSLAVVRTAWQQGRLARVYAGETRPRFQGSRLTPGNGVQEGIPVTVVTDSAAARCMQEGRIHAVLAGADRIAANGDVINKIGTYGLALIAKAHDVPFLVAAPLSTVDFSLPGGEQAAIATAAPAEIARVGGKLLTPKAVECYNPTADVTPAELITAIVTEQGAIAPTDLHAYRDQAR</sequence>
<dbReference type="PANTHER" id="PTHR43475">
    <property type="entry name" value="METHYLTHIORIBOSE-1-PHOSPHATE ISOMERASE"/>
    <property type="match status" value="1"/>
</dbReference>
<evidence type="ECO:0000256" key="1">
    <source>
        <dbReference type="ARBA" id="ARBA00023235"/>
    </source>
</evidence>
<dbReference type="NCBIfam" id="NF004326">
    <property type="entry name" value="PRK05720.1"/>
    <property type="match status" value="1"/>
</dbReference>
<dbReference type="NCBIfam" id="TIGR00524">
    <property type="entry name" value="eIF-2B_rel"/>
    <property type="match status" value="1"/>
</dbReference>
<dbReference type="Pfam" id="PF01008">
    <property type="entry name" value="IF-2B"/>
    <property type="match status" value="1"/>
</dbReference>
<comment type="similarity">
    <text evidence="3">Belongs to the eIF-2B alpha/beta/delta subunits family.</text>
</comment>
<dbReference type="EMBL" id="CP021983">
    <property type="protein sequence ID" value="ASC71487.1"/>
    <property type="molecule type" value="Genomic_DNA"/>
</dbReference>
<keyword evidence="5" id="KW-1185">Reference proteome</keyword>
<name>A0A1Z3HMW8_9CYAN</name>
<accession>A0A1Z3HMW8</accession>
<dbReference type="SUPFAM" id="SSF100950">
    <property type="entry name" value="NagB/RpiA/CoA transferase-like"/>
    <property type="match status" value="1"/>
</dbReference>
<comment type="catalytic activity">
    <reaction evidence="2">
        <text>5-(methylsulfanyl)-alpha-D-ribose 1-phosphate = 5-(methylsulfanyl)-D-ribulose 1-phosphate</text>
        <dbReference type="Rhea" id="RHEA:19989"/>
        <dbReference type="ChEBI" id="CHEBI:58533"/>
        <dbReference type="ChEBI" id="CHEBI:58548"/>
        <dbReference type="EC" id="5.3.1.23"/>
    </reaction>
</comment>
<dbReference type="EC" id="5.3.1.23" evidence="4"/>
<reference evidence="4 5" key="1">
    <citation type="journal article" date="2016" name="Biochim. Biophys. Acta">
        <title>Characterization of red-shifted phycobilisomes isolated from the chlorophyll f-containing cyanobacterium Halomicronema hongdechloris.</title>
        <authorList>
            <person name="Li Y."/>
            <person name="Lin Y."/>
            <person name="Garvey C.J."/>
            <person name="Birch D."/>
            <person name="Corkery R.W."/>
            <person name="Loughlin P.C."/>
            <person name="Scheer H."/>
            <person name="Willows R.D."/>
            <person name="Chen M."/>
        </authorList>
    </citation>
    <scope>NUCLEOTIDE SEQUENCE [LARGE SCALE GENOMIC DNA]</scope>
    <source>
        <strain evidence="4 5">C2206</strain>
    </source>
</reference>
<dbReference type="InterPro" id="IPR005251">
    <property type="entry name" value="IF-M1Pi"/>
</dbReference>
<dbReference type="GO" id="GO:0019509">
    <property type="term" value="P:L-methionine salvage from methylthioadenosine"/>
    <property type="evidence" value="ECO:0007669"/>
    <property type="project" value="TreeGrafter"/>
</dbReference>
<evidence type="ECO:0000256" key="3">
    <source>
        <dbReference type="RuleBase" id="RU003814"/>
    </source>
</evidence>
<dbReference type="InterPro" id="IPR037171">
    <property type="entry name" value="NagB/RpiA_transferase-like"/>
</dbReference>
<evidence type="ECO:0000313" key="5">
    <source>
        <dbReference type="Proteomes" id="UP000191901"/>
    </source>
</evidence>
<dbReference type="PANTHER" id="PTHR43475:SF1">
    <property type="entry name" value="METHYLTHIORIBOSE-1-PHOSPHATE ISOMERASE"/>
    <property type="match status" value="1"/>
</dbReference>
<dbReference type="InterPro" id="IPR027363">
    <property type="entry name" value="M1Pi_N"/>
</dbReference>
<evidence type="ECO:0000256" key="2">
    <source>
        <dbReference type="ARBA" id="ARBA00052401"/>
    </source>
</evidence>